<keyword evidence="1" id="KW-0812">Transmembrane</keyword>
<feature type="transmembrane region" description="Helical" evidence="1">
    <location>
        <begin position="171"/>
        <end position="189"/>
    </location>
</feature>
<feature type="transmembrane region" description="Helical" evidence="1">
    <location>
        <begin position="146"/>
        <end position="164"/>
    </location>
</feature>
<keyword evidence="1" id="KW-1133">Transmembrane helix</keyword>
<reference evidence="3" key="1">
    <citation type="submission" date="2017-03" db="EMBL/GenBank/DDBJ databases">
        <authorList>
            <person name="Monnet C."/>
        </authorList>
    </citation>
    <scope>NUCLEOTIDE SEQUENCE [LARGE SCALE GENOMIC DNA]</scope>
    <source>
        <strain evidence="3">SJ5-8</strain>
    </source>
</reference>
<name>A0A2H1L4A3_9MICO</name>
<feature type="transmembrane region" description="Helical" evidence="1">
    <location>
        <begin position="84"/>
        <end position="101"/>
    </location>
</feature>
<evidence type="ECO:0000256" key="1">
    <source>
        <dbReference type="SAM" id="Phobius"/>
    </source>
</evidence>
<feature type="transmembrane region" description="Helical" evidence="1">
    <location>
        <begin position="113"/>
        <end position="134"/>
    </location>
</feature>
<evidence type="ECO:0000313" key="3">
    <source>
        <dbReference type="Proteomes" id="UP000234462"/>
    </source>
</evidence>
<organism evidence="2 3">
    <name type="scientific">Brevibacterium jeotgali</name>
    <dbReference type="NCBI Taxonomy" id="1262550"/>
    <lineage>
        <taxon>Bacteria</taxon>
        <taxon>Bacillati</taxon>
        <taxon>Actinomycetota</taxon>
        <taxon>Actinomycetes</taxon>
        <taxon>Micrococcales</taxon>
        <taxon>Brevibacteriaceae</taxon>
        <taxon>Brevibacterium</taxon>
    </lineage>
</organism>
<gene>
    <name evidence="2" type="ORF">BJEO58_01325</name>
</gene>
<proteinExistence type="predicted"/>
<evidence type="ECO:0000313" key="2">
    <source>
        <dbReference type="EMBL" id="SMY11738.1"/>
    </source>
</evidence>
<dbReference type="AlphaFoldDB" id="A0A2H1L4A3"/>
<feature type="transmembrane region" description="Helical" evidence="1">
    <location>
        <begin position="31"/>
        <end position="49"/>
    </location>
</feature>
<protein>
    <recommendedName>
        <fullName evidence="4">Ammonia permease</fullName>
    </recommendedName>
</protein>
<keyword evidence="3" id="KW-1185">Reference proteome</keyword>
<dbReference type="Proteomes" id="UP000234462">
    <property type="component" value="Unassembled WGS sequence"/>
</dbReference>
<feature type="transmembrane region" description="Helical" evidence="1">
    <location>
        <begin position="195"/>
        <end position="219"/>
    </location>
</feature>
<feature type="transmembrane region" description="Helical" evidence="1">
    <location>
        <begin position="61"/>
        <end position="78"/>
    </location>
</feature>
<sequence length="269" mass="27375">MLRWMRVAIAVCLTLVLGASTFVGEFLLKPSMAFAPGAVLVMLVFAYGWPRLTDSPQPRATSIMLAVFGGAGVVATVLADEGPFLEWLPILVGMGLLWAFVQNLTRGIGASHATVNVSAQVAGLAITLSAATWVAAFRLTNDHTTILSGLVAVVLALAATALPWPARYTSPLAVVAGTLGGLVAAVAVGGDSAALVLAGGLGAVMGVLAAAVDRLLGLIAESKYQAAALTEARRRDKARLFAVHASLGAAPIALGGVVVYVLTRVAGPV</sequence>
<evidence type="ECO:0008006" key="4">
    <source>
        <dbReference type="Google" id="ProtNLM"/>
    </source>
</evidence>
<accession>A0A2H1L4A3</accession>
<keyword evidence="1" id="KW-0472">Membrane</keyword>
<feature type="transmembrane region" description="Helical" evidence="1">
    <location>
        <begin position="240"/>
        <end position="262"/>
    </location>
</feature>
<dbReference type="EMBL" id="FXZM01000005">
    <property type="protein sequence ID" value="SMY11738.1"/>
    <property type="molecule type" value="Genomic_DNA"/>
</dbReference>